<evidence type="ECO:0000313" key="3">
    <source>
        <dbReference type="Proteomes" id="UP001501581"/>
    </source>
</evidence>
<protein>
    <recommendedName>
        <fullName evidence="1">DUF6318 domain-containing protein</fullName>
    </recommendedName>
</protein>
<proteinExistence type="predicted"/>
<comment type="caution">
    <text evidence="2">The sequence shown here is derived from an EMBL/GenBank/DDBJ whole genome shotgun (WGS) entry which is preliminary data.</text>
</comment>
<name>A0ABP4EI39_9ACTN</name>
<dbReference type="Pfam" id="PF19843">
    <property type="entry name" value="DUF6318"/>
    <property type="match status" value="1"/>
</dbReference>
<keyword evidence="3" id="KW-1185">Reference proteome</keyword>
<dbReference type="EMBL" id="BAAALG010000012">
    <property type="protein sequence ID" value="GAA1110301.1"/>
    <property type="molecule type" value="Genomic_DNA"/>
</dbReference>
<accession>A0ABP4EI39</accession>
<organism evidence="2 3">
    <name type="scientific">Nocardioides dubius</name>
    <dbReference type="NCBI Taxonomy" id="317019"/>
    <lineage>
        <taxon>Bacteria</taxon>
        <taxon>Bacillati</taxon>
        <taxon>Actinomycetota</taxon>
        <taxon>Actinomycetes</taxon>
        <taxon>Propionibacteriales</taxon>
        <taxon>Nocardioidaceae</taxon>
        <taxon>Nocardioides</taxon>
    </lineage>
</organism>
<sequence length="134" mass="14147">MRSADEAGAEAFVRHYFVLVNYAQATGDLEPLRAVSGAGCSACRGGIESLERLARKGQTVIGGDYSVARVRSVEGLGGGRFALRLVVDSTPQRVLNSAGDEVRRHAGAQTDVVLGVQAPGESGGAWRVTRWSFV</sequence>
<gene>
    <name evidence="2" type="ORF">GCM10009668_33680</name>
</gene>
<dbReference type="Proteomes" id="UP001501581">
    <property type="component" value="Unassembled WGS sequence"/>
</dbReference>
<dbReference type="InterPro" id="IPR046281">
    <property type="entry name" value="DUF6318"/>
</dbReference>
<feature type="domain" description="DUF6318" evidence="1">
    <location>
        <begin position="1"/>
        <end position="111"/>
    </location>
</feature>
<evidence type="ECO:0000259" key="1">
    <source>
        <dbReference type="Pfam" id="PF19843"/>
    </source>
</evidence>
<evidence type="ECO:0000313" key="2">
    <source>
        <dbReference type="EMBL" id="GAA1110301.1"/>
    </source>
</evidence>
<reference evidence="3" key="1">
    <citation type="journal article" date="2019" name="Int. J. Syst. Evol. Microbiol.">
        <title>The Global Catalogue of Microorganisms (GCM) 10K type strain sequencing project: providing services to taxonomists for standard genome sequencing and annotation.</title>
        <authorList>
            <consortium name="The Broad Institute Genomics Platform"/>
            <consortium name="The Broad Institute Genome Sequencing Center for Infectious Disease"/>
            <person name="Wu L."/>
            <person name="Ma J."/>
        </authorList>
    </citation>
    <scope>NUCLEOTIDE SEQUENCE [LARGE SCALE GENOMIC DNA]</scope>
    <source>
        <strain evidence="3">JCM 13008</strain>
    </source>
</reference>